<feature type="domain" description="Putative auto-transporter adhesin head GIN" evidence="1">
    <location>
        <begin position="207"/>
        <end position="410"/>
    </location>
</feature>
<dbReference type="InterPro" id="IPR025348">
    <property type="entry name" value="DUF4252"/>
</dbReference>
<dbReference type="Pfam" id="PF10988">
    <property type="entry name" value="DUF2807"/>
    <property type="match status" value="1"/>
</dbReference>
<dbReference type="Gene3D" id="2.160.20.120">
    <property type="match status" value="1"/>
</dbReference>
<evidence type="ECO:0000313" key="3">
    <source>
        <dbReference type="Proteomes" id="UP001629058"/>
    </source>
</evidence>
<dbReference type="RefSeq" id="WP_408091020.1">
    <property type="nucleotide sequence ID" value="NZ_JBELPY010000008.1"/>
</dbReference>
<proteinExistence type="predicted"/>
<organism evidence="2 3">
    <name type="scientific">Chryseobacterium terrae</name>
    <dbReference type="NCBI Taxonomy" id="3163299"/>
    <lineage>
        <taxon>Bacteria</taxon>
        <taxon>Pseudomonadati</taxon>
        <taxon>Bacteroidota</taxon>
        <taxon>Flavobacteriia</taxon>
        <taxon>Flavobacteriales</taxon>
        <taxon>Weeksellaceae</taxon>
        <taxon>Chryseobacterium group</taxon>
        <taxon>Chryseobacterium</taxon>
    </lineage>
</organism>
<comment type="caution">
    <text evidence="2">The sequence shown here is derived from an EMBL/GenBank/DDBJ whole genome shotgun (WGS) entry which is preliminary data.</text>
</comment>
<gene>
    <name evidence="2" type="ORF">ABS765_12460</name>
</gene>
<accession>A0ABW8Y681</accession>
<sequence>MKKIFFILTVFLTSFANISAQTEKLDKFFQSFENKGGVTSIDIKKPMFDLLDRIEISDEYIGKIKPIMRDVNGLKLLVFSKITFPDHLKSENVGQIKMNEEKSERVANLLNSLKLNELMSVKSDDVSMKFLAENAKEGILENLIFNVDSKEENVIFILNGKMKMDDVNKIINSTEPQVTTTKNSFTASFASEDTNSYLNGENRNVGEFSKIDVSVGVNVNYKQENVKSVKVLADADKLQHVITKTENGVLKIYVDNKGVKNLRFKNLTVNVSSPKMNVIKTSSGATFTAINTLNENNLDVNVESGGSVKGTFSISEMANIEANSGGEVKANLRVQKFNLNNTSGASVRLEGLAKSAVMNVNSGASCKADAFVINTAQAECTSGAELSLNVKDKLKVNVSSGGSVKLKGNPDLDSKVDKISGGSLRQIN</sequence>
<dbReference type="Proteomes" id="UP001629058">
    <property type="component" value="Unassembled WGS sequence"/>
</dbReference>
<protein>
    <submittedName>
        <fullName evidence="2">DUF4252 domain-containing protein</fullName>
    </submittedName>
</protein>
<name>A0ABW8Y681_9FLAO</name>
<evidence type="ECO:0000259" key="1">
    <source>
        <dbReference type="Pfam" id="PF10988"/>
    </source>
</evidence>
<dbReference type="EMBL" id="JBELPY010000008">
    <property type="protein sequence ID" value="MFL9834841.1"/>
    <property type="molecule type" value="Genomic_DNA"/>
</dbReference>
<reference evidence="2 3" key="1">
    <citation type="submission" date="2024-06" db="EMBL/GenBank/DDBJ databases">
        <authorList>
            <person name="Kaempfer P."/>
            <person name="Viver T."/>
        </authorList>
    </citation>
    <scope>NUCLEOTIDE SEQUENCE [LARGE SCALE GENOMIC DNA]</scope>
    <source>
        <strain evidence="2 3">ST-37</strain>
    </source>
</reference>
<keyword evidence="3" id="KW-1185">Reference proteome</keyword>
<dbReference type="Pfam" id="PF14060">
    <property type="entry name" value="DUF4252"/>
    <property type="match status" value="1"/>
</dbReference>
<dbReference type="InterPro" id="IPR021255">
    <property type="entry name" value="DUF2807"/>
</dbReference>
<evidence type="ECO:0000313" key="2">
    <source>
        <dbReference type="EMBL" id="MFL9834841.1"/>
    </source>
</evidence>